<accession>A0ABS4QQQ3</accession>
<dbReference type="EMBL" id="JAGGMR010000001">
    <property type="protein sequence ID" value="MBP2192971.1"/>
    <property type="molecule type" value="Genomic_DNA"/>
</dbReference>
<name>A0ABS4QQQ3_9NOCA</name>
<organism evidence="2 3">
    <name type="scientific">Nocardia goodfellowii</name>
    <dbReference type="NCBI Taxonomy" id="882446"/>
    <lineage>
        <taxon>Bacteria</taxon>
        <taxon>Bacillati</taxon>
        <taxon>Actinomycetota</taxon>
        <taxon>Actinomycetes</taxon>
        <taxon>Mycobacteriales</taxon>
        <taxon>Nocardiaceae</taxon>
        <taxon>Nocardia</taxon>
    </lineage>
</organism>
<evidence type="ECO:0000313" key="2">
    <source>
        <dbReference type="EMBL" id="MBP2192971.1"/>
    </source>
</evidence>
<feature type="transmembrane region" description="Helical" evidence="1">
    <location>
        <begin position="234"/>
        <end position="253"/>
    </location>
</feature>
<evidence type="ECO:0000256" key="1">
    <source>
        <dbReference type="SAM" id="Phobius"/>
    </source>
</evidence>
<feature type="transmembrane region" description="Helical" evidence="1">
    <location>
        <begin position="265"/>
        <end position="282"/>
    </location>
</feature>
<evidence type="ECO:0000313" key="3">
    <source>
        <dbReference type="Proteomes" id="UP001519325"/>
    </source>
</evidence>
<comment type="caution">
    <text evidence="2">The sequence shown here is derived from an EMBL/GenBank/DDBJ whole genome shotgun (WGS) entry which is preliminary data.</text>
</comment>
<protein>
    <submittedName>
        <fullName evidence="2">Uncharacterized protein</fullName>
    </submittedName>
</protein>
<keyword evidence="3" id="KW-1185">Reference proteome</keyword>
<dbReference type="Proteomes" id="UP001519325">
    <property type="component" value="Unassembled WGS sequence"/>
</dbReference>
<keyword evidence="1" id="KW-0472">Membrane</keyword>
<keyword evidence="1" id="KW-1133">Transmembrane helix</keyword>
<keyword evidence="1" id="KW-0812">Transmembrane</keyword>
<sequence>MPIALLLDTPSARLSVPLAAAKALLSWADTLRAEAVLIQRGRGAFLSAWFGRSVPHTRGQVRVVLINRGELDARLLSTTGAPTDGAAAVVNPVSALAGMLGGLLLSPGGQIEGWKLLFRTGRLGIVTVLFGVLQLLALALAFAAAIVLSPLGVTELGALATIGVTAFGATAALGAAGALGAFLLLREQIDAVLATAAAVAATMAAATALLRLLTGPRAAVRNPLLAALLRFGDRMGAVAAQLLGAIAFVVTRVVPQLVPVARSIAAVRAALATTAAALAAIVDSAGRELTRFRTGDRSPGRGLGDLATPVQELIVVLMDVAGQGIELAMDTMERQAGRLPGLIGDYLEQVVTYLVDSFRSNPTVRMITALAAAMADKAGEPPPVHPTWRELLLPPLDFPEVGKILERTPLPARPPLTMEALTQAGAVVPRGSIRPTLVWQVRGALALASMADRPSVFASQRAGLRERLAADRVRMTELIAALTPLIGTYLTPGLWNRYAPQLSAAAERIARFVYGKAESPRAAERVLPVLRPEASIPVRPEIGTLRVRAPGYAPADARSLREELTRRLGAQSYAVSVPAGGQ</sequence>
<reference evidence="2 3" key="1">
    <citation type="submission" date="2021-03" db="EMBL/GenBank/DDBJ databases">
        <title>Sequencing the genomes of 1000 actinobacteria strains.</title>
        <authorList>
            <person name="Klenk H.-P."/>
        </authorList>
    </citation>
    <scope>NUCLEOTIDE SEQUENCE [LARGE SCALE GENOMIC DNA]</scope>
    <source>
        <strain evidence="2 3">DSM 45516</strain>
    </source>
</reference>
<dbReference type="RefSeq" id="WP_209896171.1">
    <property type="nucleotide sequence ID" value="NZ_JAGGMR010000001.1"/>
</dbReference>
<feature type="transmembrane region" description="Helical" evidence="1">
    <location>
        <begin position="192"/>
        <end position="214"/>
    </location>
</feature>
<gene>
    <name evidence="2" type="ORF">BJ987_005872</name>
</gene>
<proteinExistence type="predicted"/>
<feature type="transmembrane region" description="Helical" evidence="1">
    <location>
        <begin position="123"/>
        <end position="148"/>
    </location>
</feature>
<feature type="transmembrane region" description="Helical" evidence="1">
    <location>
        <begin position="160"/>
        <end position="185"/>
    </location>
</feature>